<dbReference type="Pfam" id="PF00078">
    <property type="entry name" value="RVT_1"/>
    <property type="match status" value="1"/>
</dbReference>
<reference evidence="3" key="1">
    <citation type="submission" date="2017-01" db="EMBL/GenBank/DDBJ databases">
        <authorList>
            <person name="Wang Y."/>
            <person name="White M."/>
            <person name="Kvist S."/>
            <person name="Moncalvo J.-M."/>
        </authorList>
    </citation>
    <scope>NUCLEOTIDE SEQUENCE [LARGE SCALE GENOMIC DNA]</scope>
    <source>
        <strain evidence="3">ID-206-W2</strain>
    </source>
</reference>
<accession>A0A1R1XN69</accession>
<dbReference type="EMBL" id="LSSM01004023">
    <property type="protein sequence ID" value="OMJ16070.1"/>
    <property type="molecule type" value="Genomic_DNA"/>
</dbReference>
<feature type="domain" description="Reverse transcriptase" evidence="1">
    <location>
        <begin position="182"/>
        <end position="379"/>
    </location>
</feature>
<dbReference type="Proteomes" id="UP000187429">
    <property type="component" value="Unassembled WGS sequence"/>
</dbReference>
<dbReference type="PROSITE" id="PS50878">
    <property type="entry name" value="RT_POL"/>
    <property type="match status" value="1"/>
</dbReference>
<evidence type="ECO:0000313" key="3">
    <source>
        <dbReference type="Proteomes" id="UP000187429"/>
    </source>
</evidence>
<name>A0A1R1XN69_9FUNG</name>
<keyword evidence="3" id="KW-1185">Reference proteome</keyword>
<sequence>MLGDFNMETPASKKFALKLGTGFQHAKVDNSTGSRYIKNTVGQMIDHVYYAGLNSRPNWCTANRYLDLIADGPVYDKSKNLSTEKHEKLKVWTNHFDDLAKDTTGSRRTTDKWENLISNDCDYFPECDSSIQWTEISDELRDTPNNKAPGVDGVLSEVWKLVMTATSPTSPLAKLIHKIINIMYDTGDIPKCLETSVVVPVPKKGDLKDPDNYRGLFLIPTLVKLVAKIVATKLSKIDAKYNILVKEQAGFRNFEECAGQATTLYEIVRRRKILNKETWLCYIDYSKAYDRVPHMALLHKLRSVVIGGKLLNMIKGMYDAPKIVVRAGNKVTYPSEYLCGVHHGCPVSPILFDFYINDLFKSVRGVRVPELTSRIPGLL</sequence>
<dbReference type="InterPro" id="IPR000477">
    <property type="entry name" value="RT_dom"/>
</dbReference>
<dbReference type="OrthoDB" id="5549573at2759"/>
<gene>
    <name evidence="2" type="ORF">AYI69_g7975</name>
</gene>
<dbReference type="AlphaFoldDB" id="A0A1R1XN69"/>
<organism evidence="2 3">
    <name type="scientific">Smittium culicis</name>
    <dbReference type="NCBI Taxonomy" id="133412"/>
    <lineage>
        <taxon>Eukaryota</taxon>
        <taxon>Fungi</taxon>
        <taxon>Fungi incertae sedis</taxon>
        <taxon>Zoopagomycota</taxon>
        <taxon>Kickxellomycotina</taxon>
        <taxon>Harpellomycetes</taxon>
        <taxon>Harpellales</taxon>
        <taxon>Legeriomycetaceae</taxon>
        <taxon>Smittium</taxon>
    </lineage>
</organism>
<evidence type="ECO:0000313" key="2">
    <source>
        <dbReference type="EMBL" id="OMJ16070.1"/>
    </source>
</evidence>
<protein>
    <submittedName>
        <fullName evidence="2">Transposon TX1 uncharacterized</fullName>
    </submittedName>
</protein>
<dbReference type="PANTHER" id="PTHR19446">
    <property type="entry name" value="REVERSE TRANSCRIPTASES"/>
    <property type="match status" value="1"/>
</dbReference>
<evidence type="ECO:0000259" key="1">
    <source>
        <dbReference type="PROSITE" id="PS50878"/>
    </source>
</evidence>
<proteinExistence type="predicted"/>
<comment type="caution">
    <text evidence="2">The sequence shown here is derived from an EMBL/GenBank/DDBJ whole genome shotgun (WGS) entry which is preliminary data.</text>
</comment>